<dbReference type="HOGENOM" id="CLU_342891_0_0_1"/>
<feature type="region of interest" description="Disordered" evidence="5">
    <location>
        <begin position="55"/>
        <end position="78"/>
    </location>
</feature>
<proteinExistence type="predicted"/>
<dbReference type="EMBL" id="KB446541">
    <property type="protein sequence ID" value="EME42531.1"/>
    <property type="molecule type" value="Genomic_DNA"/>
</dbReference>
<feature type="coiled-coil region" evidence="4">
    <location>
        <begin position="776"/>
        <end position="803"/>
    </location>
</feature>
<dbReference type="OMA" id="MICAHIE"/>
<dbReference type="Pfam" id="PF00023">
    <property type="entry name" value="Ank"/>
    <property type="match status" value="1"/>
</dbReference>
<feature type="compositionally biased region" description="Polar residues" evidence="5">
    <location>
        <begin position="597"/>
        <end position="620"/>
    </location>
</feature>
<accession>N1PMC2</accession>
<reference evidence="7" key="1">
    <citation type="journal article" date="2012" name="PLoS Genet.">
        <title>The genomes of the fungal plant pathogens Cladosporium fulvum and Dothistroma septosporum reveal adaptation to different hosts and lifestyles but also signatures of common ancestry.</title>
        <authorList>
            <person name="de Wit P.J.G.M."/>
            <person name="van der Burgt A."/>
            <person name="Oekmen B."/>
            <person name="Stergiopoulos I."/>
            <person name="Abd-Elsalam K.A."/>
            <person name="Aerts A.L."/>
            <person name="Bahkali A.H."/>
            <person name="Beenen H.G."/>
            <person name="Chettri P."/>
            <person name="Cox M.P."/>
            <person name="Datema E."/>
            <person name="de Vries R.P."/>
            <person name="Dhillon B."/>
            <person name="Ganley A.R."/>
            <person name="Griffiths S.A."/>
            <person name="Guo Y."/>
            <person name="Hamelin R.C."/>
            <person name="Henrissat B."/>
            <person name="Kabir M.S."/>
            <person name="Jashni M.K."/>
            <person name="Kema G."/>
            <person name="Klaubauf S."/>
            <person name="Lapidus A."/>
            <person name="Levasseur A."/>
            <person name="Lindquist E."/>
            <person name="Mehrabi R."/>
            <person name="Ohm R.A."/>
            <person name="Owen T.J."/>
            <person name="Salamov A."/>
            <person name="Schwelm A."/>
            <person name="Schijlen E."/>
            <person name="Sun H."/>
            <person name="van den Burg H.A."/>
            <person name="van Ham R.C.H.J."/>
            <person name="Zhang S."/>
            <person name="Goodwin S.B."/>
            <person name="Grigoriev I.V."/>
            <person name="Collemare J."/>
            <person name="Bradshaw R.E."/>
        </authorList>
    </citation>
    <scope>NUCLEOTIDE SEQUENCE [LARGE SCALE GENOMIC DNA]</scope>
    <source>
        <strain evidence="7">NZE10 / CBS 128990</strain>
    </source>
</reference>
<dbReference type="Proteomes" id="UP000016933">
    <property type="component" value="Unassembled WGS sequence"/>
</dbReference>
<feature type="region of interest" description="Disordered" evidence="5">
    <location>
        <begin position="152"/>
        <end position="196"/>
    </location>
</feature>
<reference evidence="6 7" key="2">
    <citation type="journal article" date="2012" name="PLoS Pathog.">
        <title>Diverse lifestyles and strategies of plant pathogenesis encoded in the genomes of eighteen Dothideomycetes fungi.</title>
        <authorList>
            <person name="Ohm R.A."/>
            <person name="Feau N."/>
            <person name="Henrissat B."/>
            <person name="Schoch C.L."/>
            <person name="Horwitz B.A."/>
            <person name="Barry K.W."/>
            <person name="Condon B.J."/>
            <person name="Copeland A.C."/>
            <person name="Dhillon B."/>
            <person name="Glaser F."/>
            <person name="Hesse C.N."/>
            <person name="Kosti I."/>
            <person name="LaButti K."/>
            <person name="Lindquist E.A."/>
            <person name="Lucas S."/>
            <person name="Salamov A.A."/>
            <person name="Bradshaw R.E."/>
            <person name="Ciuffetti L."/>
            <person name="Hamelin R.C."/>
            <person name="Kema G.H.J."/>
            <person name="Lawrence C."/>
            <person name="Scott J.A."/>
            <person name="Spatafora J.W."/>
            <person name="Turgeon B.G."/>
            <person name="de Wit P.J.G.M."/>
            <person name="Zhong S."/>
            <person name="Goodwin S.B."/>
            <person name="Grigoriev I.V."/>
        </authorList>
    </citation>
    <scope>NUCLEOTIDE SEQUENCE [LARGE SCALE GENOMIC DNA]</scope>
    <source>
        <strain evidence="7">NZE10 / CBS 128990</strain>
    </source>
</reference>
<keyword evidence="4" id="KW-0175">Coiled coil</keyword>
<organism evidence="6 7">
    <name type="scientific">Dothistroma septosporum (strain NZE10 / CBS 128990)</name>
    <name type="common">Red band needle blight fungus</name>
    <name type="synonym">Mycosphaerella pini</name>
    <dbReference type="NCBI Taxonomy" id="675120"/>
    <lineage>
        <taxon>Eukaryota</taxon>
        <taxon>Fungi</taxon>
        <taxon>Dikarya</taxon>
        <taxon>Ascomycota</taxon>
        <taxon>Pezizomycotina</taxon>
        <taxon>Dothideomycetes</taxon>
        <taxon>Dothideomycetidae</taxon>
        <taxon>Mycosphaerellales</taxon>
        <taxon>Mycosphaerellaceae</taxon>
        <taxon>Dothistroma</taxon>
    </lineage>
</organism>
<dbReference type="OrthoDB" id="3769352at2759"/>
<feature type="repeat" description="ANK" evidence="3">
    <location>
        <begin position="381"/>
        <end position="413"/>
    </location>
</feature>
<evidence type="ECO:0000256" key="5">
    <source>
        <dbReference type="SAM" id="MobiDB-lite"/>
    </source>
</evidence>
<sequence length="826" mass="90576">MFAHQDRAGETPGLDREPGRDVAGQENGTRPKASVATRKKFPAKTLLPGQSIFHDYKWEPPKTNDGEGAKIARGRKPYEWTPERSRQLIKLIIHTDLPFDDVTKIMRDADGEGPSESTCRNHWHDIFGYRPDEARLKNPEGRDRRRSKLLQAFHRDTGTASPSDGNGTEPDLVRDGSIDADSSPAASSVSSVQYSNSTIDGENNVAISQADEDMNYSAFYNPSLTLTPPEEQDFRNVQYGFASTSHARLPSVVEEGPASTPDSRNGHASPANTSTPTPDSTVAQIEQKEDLPPGFINWFRRTSIGSSFFTEGRHQSVVSMATSRRRSYQPNRGSVATISQPLSSNAILNILENSDSTTTIQAGHIEKLIDRGADINARNAYGETPLHLAMRLGNIVVFSALLARGADPNARTKTGESIWTYGRNASKRTLDPNKQYVDKDQQRLDTMICAHIEFLKATSQFNRDLVTESKGKKSAGKHNSSSSAVDPKRRRSSGATSASSTAPPVLPWSMTPYGMGSSTKRQKKPRSVDSQSTELTQGRVSSLGESVRSSETNSRPSVHKANSSPSPYTNADMSQYLSTSAPSSDGRKTSWGMSWLSRKSPTGANSNPYMSNSSTQMPAVQQQDTYNLDSASPHASFVGTSFDAQQTPTSDTQFQDWHFPDSSALHLQSYYGETKDLVAFPDNITGADPANIPYDYSGDITPTQSFILDPGAQVGTRAAAMYGATTSHPTSGFENVAYDQMSYAQPMPSTTAETNQPQLNFATNGFEHTGFSIEQASSWEAKYRALEQQMEQQRQQNELLRKQLAHQSAWLDSTMYNWAAPADPPT</sequence>
<feature type="region of interest" description="Disordered" evidence="5">
    <location>
        <begin position="1"/>
        <end position="40"/>
    </location>
</feature>
<feature type="compositionally biased region" description="Polar residues" evidence="5">
    <location>
        <begin position="270"/>
        <end position="282"/>
    </location>
</feature>
<feature type="region of interest" description="Disordered" evidence="5">
    <location>
        <begin position="468"/>
        <end position="620"/>
    </location>
</feature>
<keyword evidence="7" id="KW-1185">Reference proteome</keyword>
<evidence type="ECO:0000313" key="6">
    <source>
        <dbReference type="EMBL" id="EME42531.1"/>
    </source>
</evidence>
<feature type="compositionally biased region" description="Low complexity" evidence="5">
    <location>
        <begin position="493"/>
        <end position="502"/>
    </location>
</feature>
<dbReference type="SUPFAM" id="SSF48403">
    <property type="entry name" value="Ankyrin repeat"/>
    <property type="match status" value="1"/>
</dbReference>
<dbReference type="Gene3D" id="1.25.40.20">
    <property type="entry name" value="Ankyrin repeat-containing domain"/>
    <property type="match status" value="1"/>
</dbReference>
<dbReference type="InterPro" id="IPR002110">
    <property type="entry name" value="Ankyrin_rpt"/>
</dbReference>
<keyword evidence="1" id="KW-0677">Repeat</keyword>
<feature type="compositionally biased region" description="Basic and acidic residues" evidence="5">
    <location>
        <begin position="1"/>
        <end position="20"/>
    </location>
</feature>
<dbReference type="STRING" id="675120.N1PMC2"/>
<evidence type="ECO:0000313" key="7">
    <source>
        <dbReference type="Proteomes" id="UP000016933"/>
    </source>
</evidence>
<name>N1PMC2_DOTSN</name>
<dbReference type="InterPro" id="IPR036770">
    <property type="entry name" value="Ankyrin_rpt-contain_sf"/>
</dbReference>
<evidence type="ECO:0000256" key="3">
    <source>
        <dbReference type="PROSITE-ProRule" id="PRU00023"/>
    </source>
</evidence>
<evidence type="ECO:0000256" key="4">
    <source>
        <dbReference type="SAM" id="Coils"/>
    </source>
</evidence>
<protein>
    <submittedName>
        <fullName evidence="6">Uncharacterized protein</fullName>
    </submittedName>
</protein>
<dbReference type="SMART" id="SM00248">
    <property type="entry name" value="ANK"/>
    <property type="match status" value="1"/>
</dbReference>
<feature type="region of interest" description="Disordered" evidence="5">
    <location>
        <begin position="248"/>
        <end position="282"/>
    </location>
</feature>
<dbReference type="PROSITE" id="PS50297">
    <property type="entry name" value="ANK_REP_REGION"/>
    <property type="match status" value="1"/>
</dbReference>
<evidence type="ECO:0000256" key="1">
    <source>
        <dbReference type="ARBA" id="ARBA00022737"/>
    </source>
</evidence>
<evidence type="ECO:0000256" key="2">
    <source>
        <dbReference type="ARBA" id="ARBA00023043"/>
    </source>
</evidence>
<gene>
    <name evidence="6" type="ORF">DOTSEDRAFT_81384</name>
</gene>
<dbReference type="PROSITE" id="PS50088">
    <property type="entry name" value="ANK_REPEAT"/>
    <property type="match status" value="1"/>
</dbReference>
<keyword evidence="2 3" id="KW-0040">ANK repeat</keyword>
<dbReference type="PANTHER" id="PTHR24178">
    <property type="entry name" value="MOLTING PROTEIN MLT-4"/>
    <property type="match status" value="1"/>
</dbReference>
<feature type="compositionally biased region" description="Polar residues" evidence="5">
    <location>
        <begin position="528"/>
        <end position="583"/>
    </location>
</feature>
<dbReference type="AlphaFoldDB" id="N1PMC2"/>
<feature type="compositionally biased region" description="Low complexity" evidence="5">
    <location>
        <begin position="179"/>
        <end position="196"/>
    </location>
</feature>